<sequence length="264" mass="29079">MSKTALLIVSFGTTYPETRHQTIEATENAFRAAFPDADVFRAFTSKIVVSRIKKNEGITIDSPQQALTKIVAAGYDKLYVQSLHLIPGIEFHQVEAAVQQVASKFKRVVCSRPLLNDFADYQATVAFLKRIGSPLAADEAVLFMGHGTANSAFTAYACLDHMLMGSQHFMGAVESYPDIQFEISRLQAAGIKKVRLQPFMLVAGNHAHNDMASEAPDSWQSQLQRAGIEVDAQLKGMGEYPEIQQQFITHLKRQLTATDAKGGM</sequence>
<dbReference type="PATRIC" id="fig|1423733.4.peg.2339"/>
<dbReference type="Pfam" id="PF06180">
    <property type="entry name" value="CbiK"/>
    <property type="match status" value="1"/>
</dbReference>
<organism evidence="3 4">
    <name type="scientific">Secundilactobacillus collinoides DSM 20515 = JCM 1123</name>
    <dbReference type="NCBI Taxonomy" id="1423733"/>
    <lineage>
        <taxon>Bacteria</taxon>
        <taxon>Bacillati</taxon>
        <taxon>Bacillota</taxon>
        <taxon>Bacilli</taxon>
        <taxon>Lactobacillales</taxon>
        <taxon>Lactobacillaceae</taxon>
        <taxon>Secundilactobacillus</taxon>
    </lineage>
</organism>
<dbReference type="RefSeq" id="WP_054762208.1">
    <property type="nucleotide sequence ID" value="NZ_AYYR01000052.1"/>
</dbReference>
<dbReference type="AlphaFoldDB" id="A0A0R2B8X7"/>
<feature type="binding site" evidence="2">
    <location>
        <position position="206"/>
    </location>
    <ligand>
        <name>Co(2+)</name>
        <dbReference type="ChEBI" id="CHEBI:48828"/>
    </ligand>
</feature>
<dbReference type="CDD" id="cd03412">
    <property type="entry name" value="CbiK_N"/>
    <property type="match status" value="1"/>
</dbReference>
<keyword evidence="2" id="KW-0170">Cobalt</keyword>
<dbReference type="GO" id="GO:0019251">
    <property type="term" value="P:anaerobic cobalamin biosynthetic process"/>
    <property type="evidence" value="ECO:0007669"/>
    <property type="project" value="InterPro"/>
</dbReference>
<dbReference type="Proteomes" id="UP000051845">
    <property type="component" value="Unassembled WGS sequence"/>
</dbReference>
<evidence type="ECO:0000256" key="1">
    <source>
        <dbReference type="PIRSR" id="PIRSR033579-1"/>
    </source>
</evidence>
<name>A0A0R2B8X7_SECCO</name>
<evidence type="ECO:0000313" key="4">
    <source>
        <dbReference type="Proteomes" id="UP000051845"/>
    </source>
</evidence>
<evidence type="ECO:0000313" key="3">
    <source>
        <dbReference type="EMBL" id="KRM75514.1"/>
    </source>
</evidence>
<comment type="caution">
    <text evidence="3">The sequence shown here is derived from an EMBL/GenBank/DDBJ whole genome shotgun (WGS) entry which is preliminary data.</text>
</comment>
<dbReference type="EMBL" id="AYYR01000052">
    <property type="protein sequence ID" value="KRM75514.1"/>
    <property type="molecule type" value="Genomic_DNA"/>
</dbReference>
<dbReference type="InterPro" id="IPR010388">
    <property type="entry name" value="Anaerobic_Co-chelatase"/>
</dbReference>
<dbReference type="GO" id="GO:0046872">
    <property type="term" value="F:metal ion binding"/>
    <property type="evidence" value="ECO:0007669"/>
    <property type="project" value="UniProtKB-KW"/>
</dbReference>
<gene>
    <name evidence="3" type="ORF">FC82_GL002226</name>
</gene>
<keyword evidence="2" id="KW-0479">Metal-binding</keyword>
<proteinExistence type="predicted"/>
<dbReference type="PIRSF" id="PIRSF033579">
    <property type="entry name" value="Anaer_Co_chel"/>
    <property type="match status" value="1"/>
</dbReference>
<accession>A0A0R2B8X7</accession>
<feature type="active site" description="Proton acceptor" evidence="1">
    <location>
        <position position="146"/>
    </location>
</feature>
<feature type="binding site" evidence="2">
    <location>
        <position position="146"/>
    </location>
    <ligand>
        <name>Co(2+)</name>
        <dbReference type="ChEBI" id="CHEBI:48828"/>
    </ligand>
</feature>
<feature type="binding site" evidence="2">
    <location>
        <position position="174"/>
    </location>
    <ligand>
        <name>Co(2+)</name>
        <dbReference type="ChEBI" id="CHEBI:48828"/>
    </ligand>
</feature>
<dbReference type="CDD" id="cd03413">
    <property type="entry name" value="CbiK_C"/>
    <property type="match status" value="1"/>
</dbReference>
<dbReference type="STRING" id="33960.TY91_13440"/>
<dbReference type="Gene3D" id="3.40.50.1400">
    <property type="match status" value="2"/>
</dbReference>
<dbReference type="SUPFAM" id="SSF53800">
    <property type="entry name" value="Chelatase"/>
    <property type="match status" value="1"/>
</dbReference>
<reference evidence="3 4" key="1">
    <citation type="journal article" date="2015" name="Genome Announc.">
        <title>Expanding the biotechnology potential of lactobacilli through comparative genomics of 213 strains and associated genera.</title>
        <authorList>
            <person name="Sun Z."/>
            <person name="Harris H.M."/>
            <person name="McCann A."/>
            <person name="Guo C."/>
            <person name="Argimon S."/>
            <person name="Zhang W."/>
            <person name="Yang X."/>
            <person name="Jeffery I.B."/>
            <person name="Cooney J.C."/>
            <person name="Kagawa T.F."/>
            <person name="Liu W."/>
            <person name="Song Y."/>
            <person name="Salvetti E."/>
            <person name="Wrobel A."/>
            <person name="Rasinkangas P."/>
            <person name="Parkhill J."/>
            <person name="Rea M.C."/>
            <person name="O'Sullivan O."/>
            <person name="Ritari J."/>
            <person name="Douillard F.P."/>
            <person name="Paul Ross R."/>
            <person name="Yang R."/>
            <person name="Briner A.E."/>
            <person name="Felis G.E."/>
            <person name="de Vos W.M."/>
            <person name="Barrangou R."/>
            <person name="Klaenhammer T.R."/>
            <person name="Caufield P.W."/>
            <person name="Cui Y."/>
            <person name="Zhang H."/>
            <person name="O'Toole P.W."/>
        </authorList>
    </citation>
    <scope>NUCLEOTIDE SEQUENCE [LARGE SCALE GENOMIC DNA]</scope>
    <source>
        <strain evidence="3 4">DSM 20515</strain>
    </source>
</reference>
<protein>
    <submittedName>
        <fullName evidence="3">Sirohydrochlorin cobaltochelatase</fullName>
    </submittedName>
</protein>
<dbReference type="GO" id="GO:0016852">
    <property type="term" value="F:sirohydrochlorin cobaltochelatase activity"/>
    <property type="evidence" value="ECO:0007669"/>
    <property type="project" value="InterPro"/>
</dbReference>
<evidence type="ECO:0000256" key="2">
    <source>
        <dbReference type="PIRSR" id="PIRSR033579-3"/>
    </source>
</evidence>